<dbReference type="Proteomes" id="UP000055611">
    <property type="component" value="Chromosome"/>
</dbReference>
<dbReference type="CDD" id="cd01335">
    <property type="entry name" value="Radical_SAM"/>
    <property type="match status" value="1"/>
</dbReference>
<comment type="cofactor">
    <cofactor evidence="1">
        <name>[4Fe-4S] cluster</name>
        <dbReference type="ChEBI" id="CHEBI:49883"/>
    </cofactor>
</comment>
<dbReference type="InterPro" id="IPR013785">
    <property type="entry name" value="Aldolase_TIM"/>
</dbReference>
<evidence type="ECO:0000256" key="3">
    <source>
        <dbReference type="ARBA" id="ARBA00022723"/>
    </source>
</evidence>
<dbReference type="InterPro" id="IPR007197">
    <property type="entry name" value="rSAM"/>
</dbReference>
<dbReference type="EMBL" id="CP014206">
    <property type="protein sequence ID" value="AMK09801.1"/>
    <property type="molecule type" value="Genomic_DNA"/>
</dbReference>
<keyword evidence="3" id="KW-0479">Metal-binding</keyword>
<dbReference type="GO" id="GO:0005829">
    <property type="term" value="C:cytosol"/>
    <property type="evidence" value="ECO:0007669"/>
    <property type="project" value="TreeGrafter"/>
</dbReference>
<evidence type="ECO:0000256" key="2">
    <source>
        <dbReference type="ARBA" id="ARBA00022691"/>
    </source>
</evidence>
<dbReference type="GO" id="GO:0051536">
    <property type="term" value="F:iron-sulfur cluster binding"/>
    <property type="evidence" value="ECO:0007669"/>
    <property type="project" value="UniProtKB-KW"/>
</dbReference>
<dbReference type="InterPro" id="IPR058240">
    <property type="entry name" value="rSAM_sf"/>
</dbReference>
<dbReference type="SFLD" id="SFLDS00029">
    <property type="entry name" value="Radical_SAM"/>
    <property type="match status" value="1"/>
</dbReference>
<evidence type="ECO:0000313" key="7">
    <source>
        <dbReference type="EMBL" id="AMK09801.1"/>
    </source>
</evidence>
<keyword evidence="2" id="KW-0949">S-adenosyl-L-methionine</keyword>
<dbReference type="Proteomes" id="UP000295506">
    <property type="component" value="Unassembled WGS sequence"/>
</dbReference>
<accession>A0A140D9D4</accession>
<organism evidence="8 10">
    <name type="scientific">Pseudodesulfovibrio indicus</name>
    <dbReference type="NCBI Taxonomy" id="1716143"/>
    <lineage>
        <taxon>Bacteria</taxon>
        <taxon>Pseudomonadati</taxon>
        <taxon>Thermodesulfobacteriota</taxon>
        <taxon>Desulfovibrionia</taxon>
        <taxon>Desulfovibrionales</taxon>
        <taxon>Desulfovibrionaceae</taxon>
    </lineage>
</organism>
<evidence type="ECO:0000313" key="8">
    <source>
        <dbReference type="EMBL" id="TDT86237.1"/>
    </source>
</evidence>
<dbReference type="InterPro" id="IPR006638">
    <property type="entry name" value="Elp3/MiaA/NifB-like_rSAM"/>
</dbReference>
<dbReference type="EMBL" id="SOBK01000014">
    <property type="protein sequence ID" value="TDT86237.1"/>
    <property type="molecule type" value="Genomic_DNA"/>
</dbReference>
<dbReference type="SFLD" id="SFLDG01082">
    <property type="entry name" value="B12-binding_domain_containing"/>
    <property type="match status" value="1"/>
</dbReference>
<dbReference type="KEGG" id="dej:AWY79_01110"/>
<dbReference type="GO" id="GO:0003824">
    <property type="term" value="F:catalytic activity"/>
    <property type="evidence" value="ECO:0007669"/>
    <property type="project" value="InterPro"/>
</dbReference>
<dbReference type="SMART" id="SM00729">
    <property type="entry name" value="Elp3"/>
    <property type="match status" value="1"/>
</dbReference>
<gene>
    <name evidence="7" type="ORF">AWY79_01110</name>
    <name evidence="8" type="ORF">EDC59_1142</name>
</gene>
<dbReference type="SUPFAM" id="SSF102114">
    <property type="entry name" value="Radical SAM enzymes"/>
    <property type="match status" value="1"/>
</dbReference>
<evidence type="ECO:0000256" key="5">
    <source>
        <dbReference type="ARBA" id="ARBA00023014"/>
    </source>
</evidence>
<reference evidence="7 9" key="1">
    <citation type="journal article" date="2016" name="Front. Microbiol.">
        <title>Genome Sequence of the Piezophilic, Mesophilic Sulfate-Reducing Bacterium Desulfovibrio indicus J2T.</title>
        <authorList>
            <person name="Cao J."/>
            <person name="Maignien L."/>
            <person name="Shao Z."/>
            <person name="Alain K."/>
            <person name="Jebbar M."/>
        </authorList>
    </citation>
    <scope>NUCLEOTIDE SEQUENCE [LARGE SCALE GENOMIC DNA]</scope>
    <source>
        <strain evidence="7 9">J2</strain>
    </source>
</reference>
<evidence type="ECO:0000313" key="10">
    <source>
        <dbReference type="Proteomes" id="UP000295506"/>
    </source>
</evidence>
<evidence type="ECO:0000313" key="9">
    <source>
        <dbReference type="Proteomes" id="UP000055611"/>
    </source>
</evidence>
<dbReference type="OrthoDB" id="9804952at2"/>
<evidence type="ECO:0000259" key="6">
    <source>
        <dbReference type="PROSITE" id="PS51918"/>
    </source>
</evidence>
<dbReference type="PANTHER" id="PTHR43409:SF15">
    <property type="entry name" value="PUTATIVE-RELATED"/>
    <property type="match status" value="1"/>
</dbReference>
<dbReference type="PANTHER" id="PTHR43409">
    <property type="entry name" value="ANAEROBIC MAGNESIUM-PROTOPORPHYRIN IX MONOMETHYL ESTER CYCLASE-RELATED"/>
    <property type="match status" value="1"/>
</dbReference>
<protein>
    <submittedName>
        <fullName evidence="8">Radical SAM family protein</fullName>
    </submittedName>
    <submittedName>
        <fullName evidence="7">Radical SAM protein</fullName>
    </submittedName>
</protein>
<dbReference type="GO" id="GO:0046872">
    <property type="term" value="F:metal ion binding"/>
    <property type="evidence" value="ECO:0007669"/>
    <property type="project" value="UniProtKB-KW"/>
</dbReference>
<sequence>MGRPAFPHIPWHGPDSGACSPRVLGINPWITDFAAFNVWSRPAGLLACLDMLRRSGATVALLDCLDPTWETRPDLGLKWPAPGKYGTGHYPKEEIEPPAPLAFMDRRYSRYGLPREQVKEALAALDPIPDAVLVTTIMTYWYPGALDVLDICAELWPDVPRFLGGTYATLCGEHAARHADAHLQQGPLEAPANWAAFWQLIDFDAPQPPANAGLSLALDLYADPVYSLVLGSRGCPFSCEYCASHALYPRFDQGTPNAVMETIQSEYERGVRDFAFYDDALLVNPDRWLWPVLDALPETCPGIRLHTPNAMHVRHLTPEVCTRLKAAGLVTVRLGLETTDFDHRHDVKLTRDQWEAGARNLLDAGFDLDDVGVYILFGLPGQDLSNVEQAVRHVRSYGFRPHLAHYTPIPGSPMFETACQASPYPLADEPLCQNNSIWPCVPGGFNWDEAKRWKLLLQGIGE</sequence>
<keyword evidence="9" id="KW-1185">Reference proteome</keyword>
<dbReference type="InterPro" id="IPR051198">
    <property type="entry name" value="BchE-like"/>
</dbReference>
<dbReference type="AlphaFoldDB" id="A0A140D9D4"/>
<feature type="domain" description="Radical SAM core" evidence="6">
    <location>
        <begin position="221"/>
        <end position="449"/>
    </location>
</feature>
<name>A0A140D9D4_9BACT</name>
<evidence type="ECO:0000256" key="1">
    <source>
        <dbReference type="ARBA" id="ARBA00001966"/>
    </source>
</evidence>
<dbReference type="Pfam" id="PF04055">
    <property type="entry name" value="Radical_SAM"/>
    <property type="match status" value="1"/>
</dbReference>
<dbReference type="Gene3D" id="3.20.20.70">
    <property type="entry name" value="Aldolase class I"/>
    <property type="match status" value="1"/>
</dbReference>
<reference evidence="8 10" key="2">
    <citation type="submission" date="2019-03" db="EMBL/GenBank/DDBJ databases">
        <title>Genomic Encyclopedia of Type Strains, Phase IV (KMG-IV): sequencing the most valuable type-strain genomes for metagenomic binning, comparative biology and taxonomic classification.</title>
        <authorList>
            <person name="Goeker M."/>
        </authorList>
    </citation>
    <scope>NUCLEOTIDE SEQUENCE [LARGE SCALE GENOMIC DNA]</scope>
    <source>
        <strain evidence="8 10">DSM 101483</strain>
    </source>
</reference>
<proteinExistence type="predicted"/>
<dbReference type="PROSITE" id="PS51918">
    <property type="entry name" value="RADICAL_SAM"/>
    <property type="match status" value="1"/>
</dbReference>
<keyword evidence="5" id="KW-0411">Iron-sulfur</keyword>
<dbReference type="RefSeq" id="WP_066799267.1">
    <property type="nucleotide sequence ID" value="NZ_CP014206.1"/>
</dbReference>
<evidence type="ECO:0000256" key="4">
    <source>
        <dbReference type="ARBA" id="ARBA00023004"/>
    </source>
</evidence>
<keyword evidence="4" id="KW-0408">Iron</keyword>